<dbReference type="AlphaFoldDB" id="A0A1J3J094"/>
<evidence type="ECO:0000313" key="1">
    <source>
        <dbReference type="EMBL" id="JAU85993.1"/>
    </source>
</evidence>
<dbReference type="SUPFAM" id="SSF117281">
    <property type="entry name" value="Kelch motif"/>
    <property type="match status" value="1"/>
</dbReference>
<sequence length="77" mass="8522">MASRSYSRGTILDCRSHTLSEAPCLRVGLRLFSASVVDGKIYVAGSGLKNPYQVLDTKAQVAQLRDRFLIFPKDGIY</sequence>
<name>A0A1J3J094_NOCCA</name>
<dbReference type="InterPro" id="IPR015915">
    <property type="entry name" value="Kelch-typ_b-propeller"/>
</dbReference>
<proteinExistence type="predicted"/>
<organism evidence="1">
    <name type="scientific">Noccaea caerulescens</name>
    <name type="common">Alpine penny-cress</name>
    <name type="synonym">Thlaspi caerulescens</name>
    <dbReference type="NCBI Taxonomy" id="107243"/>
    <lineage>
        <taxon>Eukaryota</taxon>
        <taxon>Viridiplantae</taxon>
        <taxon>Streptophyta</taxon>
        <taxon>Embryophyta</taxon>
        <taxon>Tracheophyta</taxon>
        <taxon>Spermatophyta</taxon>
        <taxon>Magnoliopsida</taxon>
        <taxon>eudicotyledons</taxon>
        <taxon>Gunneridae</taxon>
        <taxon>Pentapetalae</taxon>
        <taxon>rosids</taxon>
        <taxon>malvids</taxon>
        <taxon>Brassicales</taxon>
        <taxon>Brassicaceae</taxon>
        <taxon>Coluteocarpeae</taxon>
        <taxon>Noccaea</taxon>
    </lineage>
</organism>
<dbReference type="EMBL" id="GEVM01019945">
    <property type="protein sequence ID" value="JAU85993.1"/>
    <property type="molecule type" value="Transcribed_RNA"/>
</dbReference>
<accession>A0A1J3J094</accession>
<protein>
    <submittedName>
        <fullName evidence="1">Putative F-box/kelch-repeat protein</fullName>
    </submittedName>
</protein>
<reference evidence="1" key="1">
    <citation type="submission" date="2016-07" db="EMBL/GenBank/DDBJ databases">
        <title>De novo transcriptome assembly of four accessions of the metal hyperaccumulator plant Noccaea caerulescens.</title>
        <authorList>
            <person name="Blande D."/>
            <person name="Halimaa P."/>
            <person name="Tervahauta A.I."/>
            <person name="Aarts M.G."/>
            <person name="Karenlampi S.O."/>
        </authorList>
    </citation>
    <scope>NUCLEOTIDE SEQUENCE</scope>
</reference>
<gene>
    <name evidence="1" type="ORF">MP_TR16531_c1_g1_i1_g.46971</name>
</gene>